<gene>
    <name evidence="5" type="ORF">RWE15_08490</name>
</gene>
<evidence type="ECO:0000256" key="2">
    <source>
        <dbReference type="SAM" id="Phobius"/>
    </source>
</evidence>
<sequence length="585" mass="66670">MQLPPLISFFPWSSFRLQELLHYFKSLLFGGSTHTDQSATANQKNPSDFVQAHETSAWHDFALSVNKTAPDLFFKMAVAVWLVGMVFLIVLAIYASCRIHKLKKSATEMQDRQIDELLKSCTLAVGLKKKVRLRETPLLASPITLGIFKPYILLPAKTDKSFSQNELKYVLLHELCHQKNKDLLVNYIMWLLQTIYWFNPLVWHSLKKIHSDRELACDASVLELLDENGYTEYGQTIIHFAMKKQVRTYGQFSTGISGTKQQIKQRILYIAKYSGKAGFSKWKSKAICTALALLVLCLTPLTAAIASPNDVYHFKGENVVDEDMASYFSGSDGSFVLYDSAKNQYHVYNRPMSEYRVSPDSTYKIYSGLIALEENVISPAKSERNWNGINYPFKAWNKNHHLASAMHDSVNWYFQNLDQETGTAKLQDHFHRIQYGNEDLSGGLDTYWMESSLKISPIEQVQLLHAFEENKLGFDQRNTDAIKDAIFINEHEQRKLYGKTGTGTVNGKDVNGWFIGFVKTADNTYYFALNLQSKKRGSQWQQSQANCLPDIAGQTYLLGNTGTHQPNGSACVLWIFLKHLSNHRL</sequence>
<dbReference type="CDD" id="cd07341">
    <property type="entry name" value="M56_BlaR1_MecR1_like"/>
    <property type="match status" value="1"/>
</dbReference>
<feature type="domain" description="Peptidase M56" evidence="4">
    <location>
        <begin position="29"/>
        <end position="270"/>
    </location>
</feature>
<feature type="domain" description="Penicillin-binding protein transpeptidase" evidence="3">
    <location>
        <begin position="342"/>
        <end position="543"/>
    </location>
</feature>
<dbReference type="EMBL" id="JAWDIP010000003">
    <property type="protein sequence ID" value="MDY0394477.1"/>
    <property type="molecule type" value="Genomic_DNA"/>
</dbReference>
<dbReference type="Proteomes" id="UP001281447">
    <property type="component" value="Unassembled WGS sequence"/>
</dbReference>
<dbReference type="Pfam" id="PF00905">
    <property type="entry name" value="Transpeptidase"/>
    <property type="match status" value="1"/>
</dbReference>
<dbReference type="InterPro" id="IPR012338">
    <property type="entry name" value="Beta-lactam/transpept-like"/>
</dbReference>
<keyword evidence="2" id="KW-0812">Transmembrane</keyword>
<dbReference type="Pfam" id="PF05569">
    <property type="entry name" value="Peptidase_M56"/>
    <property type="match status" value="1"/>
</dbReference>
<name>A0ABU5C726_9BACI</name>
<reference evidence="5 6" key="1">
    <citation type="submission" date="2023-10" db="EMBL/GenBank/DDBJ databases">
        <title>Virgibacillus halophilus 5B73C genome.</title>
        <authorList>
            <person name="Miliotis G."/>
            <person name="Sengupta P."/>
            <person name="Hameed A."/>
            <person name="Chuvochina M."/>
            <person name="Mcdonagh F."/>
            <person name="Simpson A.C."/>
            <person name="Singh N.K."/>
            <person name="Rekha P.D."/>
            <person name="Raman K."/>
            <person name="Hugenholtz P."/>
            <person name="Venkateswaran K."/>
        </authorList>
    </citation>
    <scope>NUCLEOTIDE SEQUENCE [LARGE SCALE GENOMIC DNA]</scope>
    <source>
        <strain evidence="5 6">5B73C</strain>
    </source>
</reference>
<dbReference type="InterPro" id="IPR001460">
    <property type="entry name" value="PCN-bd_Tpept"/>
</dbReference>
<evidence type="ECO:0000313" key="5">
    <source>
        <dbReference type="EMBL" id="MDY0394477.1"/>
    </source>
</evidence>
<dbReference type="PANTHER" id="PTHR34978:SF3">
    <property type="entry name" value="SLR0241 PROTEIN"/>
    <property type="match status" value="1"/>
</dbReference>
<dbReference type="InterPro" id="IPR052173">
    <property type="entry name" value="Beta-lactam_resp_regulator"/>
</dbReference>
<proteinExistence type="inferred from homology"/>
<dbReference type="Gene3D" id="3.40.710.10">
    <property type="entry name" value="DD-peptidase/beta-lactamase superfamily"/>
    <property type="match status" value="1"/>
</dbReference>
<evidence type="ECO:0000259" key="4">
    <source>
        <dbReference type="Pfam" id="PF05569"/>
    </source>
</evidence>
<evidence type="ECO:0000259" key="3">
    <source>
        <dbReference type="Pfam" id="PF00905"/>
    </source>
</evidence>
<dbReference type="NCBIfam" id="NF000326">
    <property type="entry name" value="blaR1_generic"/>
    <property type="match status" value="1"/>
</dbReference>
<protein>
    <submittedName>
        <fullName evidence="5">BlaR1 family beta-lactam sensor/signal transducer</fullName>
    </submittedName>
</protein>
<dbReference type="SUPFAM" id="SSF56601">
    <property type="entry name" value="beta-lactamase/transpeptidase-like"/>
    <property type="match status" value="1"/>
</dbReference>
<keyword evidence="6" id="KW-1185">Reference proteome</keyword>
<comment type="caution">
    <text evidence="5">The sequence shown here is derived from an EMBL/GenBank/DDBJ whole genome shotgun (WGS) entry which is preliminary data.</text>
</comment>
<keyword evidence="2" id="KW-1133">Transmembrane helix</keyword>
<dbReference type="PANTHER" id="PTHR34978">
    <property type="entry name" value="POSSIBLE SENSOR-TRANSDUCER PROTEIN BLAR"/>
    <property type="match status" value="1"/>
</dbReference>
<comment type="similarity">
    <text evidence="1">Belongs to the peptidase M56 family.</text>
</comment>
<dbReference type="InterPro" id="IPR008756">
    <property type="entry name" value="Peptidase_M56"/>
</dbReference>
<evidence type="ECO:0000313" key="6">
    <source>
        <dbReference type="Proteomes" id="UP001281447"/>
    </source>
</evidence>
<feature type="transmembrane region" description="Helical" evidence="2">
    <location>
        <begin position="286"/>
        <end position="306"/>
    </location>
</feature>
<accession>A0ABU5C726</accession>
<feature type="transmembrane region" description="Helical" evidence="2">
    <location>
        <begin position="72"/>
        <end position="95"/>
    </location>
</feature>
<evidence type="ECO:0000256" key="1">
    <source>
        <dbReference type="ARBA" id="ARBA00011075"/>
    </source>
</evidence>
<organism evidence="5 6">
    <name type="scientific">Tigheibacillus halophilus</name>
    <dbReference type="NCBI Taxonomy" id="361280"/>
    <lineage>
        <taxon>Bacteria</taxon>
        <taxon>Bacillati</taxon>
        <taxon>Bacillota</taxon>
        <taxon>Bacilli</taxon>
        <taxon>Bacillales</taxon>
        <taxon>Bacillaceae</taxon>
        <taxon>Tigheibacillus</taxon>
    </lineage>
</organism>
<keyword evidence="2" id="KW-0472">Membrane</keyword>